<evidence type="ECO:0000259" key="2">
    <source>
        <dbReference type="Pfam" id="PF12697"/>
    </source>
</evidence>
<evidence type="ECO:0000256" key="1">
    <source>
        <dbReference type="ARBA" id="ARBA00022801"/>
    </source>
</evidence>
<evidence type="ECO:0000313" key="4">
    <source>
        <dbReference type="Proteomes" id="UP000616885"/>
    </source>
</evidence>
<dbReference type="InterPro" id="IPR050266">
    <property type="entry name" value="AB_hydrolase_sf"/>
</dbReference>
<comment type="caution">
    <text evidence="3">The sequence shown here is derived from an EMBL/GenBank/DDBJ whole genome shotgun (WGS) entry which is preliminary data.</text>
</comment>
<dbReference type="InterPro" id="IPR029058">
    <property type="entry name" value="AB_hydrolase_fold"/>
</dbReference>
<dbReference type="PANTHER" id="PTHR43798:SF31">
    <property type="entry name" value="AB HYDROLASE SUPERFAMILY PROTEIN YCLE"/>
    <property type="match status" value="1"/>
</dbReference>
<dbReference type="EMBL" id="JADCTT010000009">
    <property type="protein sequence ID" value="KAF9747865.1"/>
    <property type="molecule type" value="Genomic_DNA"/>
</dbReference>
<sequence length="278" mass="30001">MSLPESVLFHPEPETTIHALVSGPPTSAWQTTRTTVIFLHYWGGSSETWSQVNSQISQQHPTVAIDFRGWGKSVGPPHPDAYSMSRLASDVKHVIASLKLQQYIIVGLSMGAKVAQLLAGEGELPGLKGIVLVSPAPPTPLSLPPEMRDQQVHAYDDAASASFVALNVLTASSPSGTALEFLVSDMLRGNEWAKKAWPTYGMGEDLTTATRSIRCPVLVVAASKDIVEPLERVENEVCQNIQGARLEVLEGSGHLSPIDCPSDLSEHICQFIHQVHGK</sequence>
<gene>
    <name evidence="3" type="ORF">IM811_017370</name>
</gene>
<evidence type="ECO:0000313" key="3">
    <source>
        <dbReference type="EMBL" id="KAF9747865.1"/>
    </source>
</evidence>
<dbReference type="Pfam" id="PF12697">
    <property type="entry name" value="Abhydrolase_6"/>
    <property type="match status" value="1"/>
</dbReference>
<name>A0A8H7K8U5_BIOOC</name>
<protein>
    <recommendedName>
        <fullName evidence="2">AB hydrolase-1 domain-containing protein</fullName>
    </recommendedName>
</protein>
<dbReference type="PANTHER" id="PTHR43798">
    <property type="entry name" value="MONOACYLGLYCEROL LIPASE"/>
    <property type="match status" value="1"/>
</dbReference>
<dbReference type="GO" id="GO:0016020">
    <property type="term" value="C:membrane"/>
    <property type="evidence" value="ECO:0007669"/>
    <property type="project" value="TreeGrafter"/>
</dbReference>
<dbReference type="Proteomes" id="UP000616885">
    <property type="component" value="Unassembled WGS sequence"/>
</dbReference>
<reference evidence="3" key="1">
    <citation type="submission" date="2020-10" db="EMBL/GenBank/DDBJ databases">
        <title>High-Quality Genome Resource of Clonostachys rosea strain S41 by Oxford Nanopore Long-Read Sequencing.</title>
        <authorList>
            <person name="Wang H."/>
        </authorList>
    </citation>
    <scope>NUCLEOTIDE SEQUENCE</scope>
    <source>
        <strain evidence="3">S41</strain>
    </source>
</reference>
<proteinExistence type="predicted"/>
<dbReference type="Gene3D" id="3.40.50.1820">
    <property type="entry name" value="alpha/beta hydrolase"/>
    <property type="match status" value="1"/>
</dbReference>
<accession>A0A8H7K8U5</accession>
<dbReference type="SUPFAM" id="SSF53474">
    <property type="entry name" value="alpha/beta-Hydrolases"/>
    <property type="match status" value="1"/>
</dbReference>
<dbReference type="AlphaFoldDB" id="A0A8H7K8U5"/>
<dbReference type="GO" id="GO:0016787">
    <property type="term" value="F:hydrolase activity"/>
    <property type="evidence" value="ECO:0007669"/>
    <property type="project" value="UniProtKB-KW"/>
</dbReference>
<feature type="domain" description="AB hydrolase-1" evidence="2">
    <location>
        <begin position="36"/>
        <end position="262"/>
    </location>
</feature>
<keyword evidence="1" id="KW-0378">Hydrolase</keyword>
<organism evidence="3 4">
    <name type="scientific">Bionectria ochroleuca</name>
    <name type="common">Gliocladium roseum</name>
    <dbReference type="NCBI Taxonomy" id="29856"/>
    <lineage>
        <taxon>Eukaryota</taxon>
        <taxon>Fungi</taxon>
        <taxon>Dikarya</taxon>
        <taxon>Ascomycota</taxon>
        <taxon>Pezizomycotina</taxon>
        <taxon>Sordariomycetes</taxon>
        <taxon>Hypocreomycetidae</taxon>
        <taxon>Hypocreales</taxon>
        <taxon>Bionectriaceae</taxon>
        <taxon>Clonostachys</taxon>
    </lineage>
</organism>
<dbReference type="InterPro" id="IPR000073">
    <property type="entry name" value="AB_hydrolase_1"/>
</dbReference>